<keyword evidence="1" id="KW-1133">Transmembrane helix</keyword>
<dbReference type="STRING" id="1549748.WH95_01340"/>
<accession>A0A0M2RAA0</accession>
<comment type="caution">
    <text evidence="2">The sequence shown here is derived from an EMBL/GenBank/DDBJ whole genome shotgun (WGS) entry which is preliminary data.</text>
</comment>
<name>A0A0M2RAA0_9PROT</name>
<dbReference type="OrthoDB" id="7376361at2"/>
<evidence type="ECO:0000313" key="2">
    <source>
        <dbReference type="EMBL" id="KKJ78747.1"/>
    </source>
</evidence>
<dbReference type="AlphaFoldDB" id="A0A0M2RAA0"/>
<feature type="transmembrane region" description="Helical" evidence="1">
    <location>
        <begin position="6"/>
        <end position="26"/>
    </location>
</feature>
<evidence type="ECO:0000256" key="1">
    <source>
        <dbReference type="SAM" id="Phobius"/>
    </source>
</evidence>
<proteinExistence type="predicted"/>
<sequence length="98" mass="10092">MSDTVFLILACALATYATRTGGHLILSRFGATHYRLEAALEAVPTAVLTALVAPSLITNGPAEAISILVGGLVALRYSLVVSVISGLGTLIILRSVLT</sequence>
<feature type="transmembrane region" description="Helical" evidence="1">
    <location>
        <begin position="77"/>
        <end position="97"/>
    </location>
</feature>
<organism evidence="2 3">
    <name type="scientific">Kiloniella litopenaei</name>
    <dbReference type="NCBI Taxonomy" id="1549748"/>
    <lineage>
        <taxon>Bacteria</taxon>
        <taxon>Pseudomonadati</taxon>
        <taxon>Pseudomonadota</taxon>
        <taxon>Alphaproteobacteria</taxon>
        <taxon>Rhodospirillales</taxon>
        <taxon>Kiloniellaceae</taxon>
        <taxon>Kiloniella</taxon>
    </lineage>
</organism>
<dbReference type="RefSeq" id="WP_046501908.1">
    <property type="nucleotide sequence ID" value="NZ_LANI01000001.1"/>
</dbReference>
<keyword evidence="1" id="KW-0812">Transmembrane</keyword>
<dbReference type="PATRIC" id="fig|1549748.8.peg.289"/>
<dbReference type="Pfam" id="PF05437">
    <property type="entry name" value="AzlD"/>
    <property type="match status" value="1"/>
</dbReference>
<dbReference type="EMBL" id="LANI01000001">
    <property type="protein sequence ID" value="KKJ78747.1"/>
    <property type="molecule type" value="Genomic_DNA"/>
</dbReference>
<keyword evidence="3" id="KW-1185">Reference proteome</keyword>
<evidence type="ECO:0000313" key="3">
    <source>
        <dbReference type="Proteomes" id="UP000034491"/>
    </source>
</evidence>
<protein>
    <submittedName>
        <fullName evidence="2">Branched-chain amino acid transport</fullName>
    </submittedName>
</protein>
<reference evidence="2 3" key="1">
    <citation type="submission" date="2015-03" db="EMBL/GenBank/DDBJ databases">
        <title>Genome sequence of Kiloniella sp. P1-1, isolated from the gut microflora of Pacific white shrimp, Penaeus vannamei.</title>
        <authorList>
            <person name="Shao Z."/>
            <person name="Wang L."/>
            <person name="Li X."/>
        </authorList>
    </citation>
    <scope>NUCLEOTIDE SEQUENCE [LARGE SCALE GENOMIC DNA]</scope>
    <source>
        <strain evidence="2 3">P1-1</strain>
    </source>
</reference>
<keyword evidence="1" id="KW-0472">Membrane</keyword>
<gene>
    <name evidence="2" type="ORF">WH95_01340</name>
</gene>
<feature type="transmembrane region" description="Helical" evidence="1">
    <location>
        <begin position="38"/>
        <end position="57"/>
    </location>
</feature>
<dbReference type="InterPro" id="IPR008407">
    <property type="entry name" value="Brnchd-chn_aa_trnsp_AzlD"/>
</dbReference>
<dbReference type="Proteomes" id="UP000034491">
    <property type="component" value="Unassembled WGS sequence"/>
</dbReference>